<keyword evidence="3 8" id="KW-0732">Signal</keyword>
<dbReference type="InterPro" id="IPR006315">
    <property type="entry name" value="OM_autotransptr_brl_dom"/>
</dbReference>
<dbReference type="Gene3D" id="2.40.128.130">
    <property type="entry name" value="Autotransporter beta-domain"/>
    <property type="match status" value="1"/>
</dbReference>
<dbReference type="AlphaFoldDB" id="A0A261S933"/>
<dbReference type="InterPro" id="IPR015500">
    <property type="entry name" value="Peptidase_S8_subtilisin-rel"/>
</dbReference>
<dbReference type="GO" id="GO:0019867">
    <property type="term" value="C:outer membrane"/>
    <property type="evidence" value="ECO:0007669"/>
    <property type="project" value="InterPro"/>
</dbReference>
<dbReference type="InterPro" id="IPR036709">
    <property type="entry name" value="Autotransporte_beta_dom_sf"/>
</dbReference>
<dbReference type="GO" id="GO:0006508">
    <property type="term" value="P:proteolysis"/>
    <property type="evidence" value="ECO:0007669"/>
    <property type="project" value="UniProtKB-KW"/>
</dbReference>
<dbReference type="InterPro" id="IPR005546">
    <property type="entry name" value="Autotransporte_beta"/>
</dbReference>
<evidence type="ECO:0000256" key="2">
    <source>
        <dbReference type="ARBA" id="ARBA00022670"/>
    </source>
</evidence>
<dbReference type="InterPro" id="IPR036852">
    <property type="entry name" value="Peptidase_S8/S53_dom_sf"/>
</dbReference>
<feature type="signal peptide" evidence="8">
    <location>
        <begin position="1"/>
        <end position="41"/>
    </location>
</feature>
<dbReference type="InterPro" id="IPR023828">
    <property type="entry name" value="Peptidase_S8_Ser-AS"/>
</dbReference>
<feature type="active site" description="Charge relay system" evidence="6 7">
    <location>
        <position position="110"/>
    </location>
</feature>
<feature type="domain" description="Autotransporter" evidence="9">
    <location>
        <begin position="712"/>
        <end position="988"/>
    </location>
</feature>
<feature type="chain" id="PRO_5012424296" description="Autotransporter domain-containing protein" evidence="8">
    <location>
        <begin position="42"/>
        <end position="988"/>
    </location>
</feature>
<dbReference type="InterPro" id="IPR050131">
    <property type="entry name" value="Peptidase_S8_subtilisin-like"/>
</dbReference>
<proteinExistence type="inferred from homology"/>
<comment type="caution">
    <text evidence="10">The sequence shown here is derived from an EMBL/GenBank/DDBJ whole genome shotgun (WGS) entry which is preliminary data.</text>
</comment>
<keyword evidence="11" id="KW-1185">Reference proteome</keyword>
<feature type="active site" description="Charge relay system" evidence="6 7">
    <location>
        <position position="367"/>
    </location>
</feature>
<dbReference type="PANTHER" id="PTHR43806:SF11">
    <property type="entry name" value="CEREVISIN-RELATED"/>
    <property type="match status" value="1"/>
</dbReference>
<evidence type="ECO:0000256" key="5">
    <source>
        <dbReference type="ARBA" id="ARBA00022825"/>
    </source>
</evidence>
<dbReference type="InterPro" id="IPR000209">
    <property type="entry name" value="Peptidase_S8/S53_dom"/>
</dbReference>
<dbReference type="PROSITE" id="PS00137">
    <property type="entry name" value="SUBTILASE_HIS"/>
    <property type="match status" value="1"/>
</dbReference>
<dbReference type="NCBIfam" id="TIGR02601">
    <property type="entry name" value="autotrns_rpt"/>
    <property type="match status" value="1"/>
</dbReference>
<keyword evidence="4 7" id="KW-0378">Hydrolase</keyword>
<organism evidence="10 11">
    <name type="scientific">Bordetella genomosp. 10</name>
    <dbReference type="NCBI Taxonomy" id="1416804"/>
    <lineage>
        <taxon>Bacteria</taxon>
        <taxon>Pseudomonadati</taxon>
        <taxon>Pseudomonadota</taxon>
        <taxon>Betaproteobacteria</taxon>
        <taxon>Burkholderiales</taxon>
        <taxon>Alcaligenaceae</taxon>
        <taxon>Bordetella</taxon>
    </lineage>
</organism>
<dbReference type="PROSITE" id="PS00136">
    <property type="entry name" value="SUBTILASE_ASP"/>
    <property type="match status" value="1"/>
</dbReference>
<sequence length="988" mass="101257">MAKNDPRFPQAAAASPGRRFRFIPKLGALALAQVFSPLAMAEGDDWNLARVRANETFHLGKTGAGVLVGVVDDGIFADDPAFAGRIDPRSAGFDDTDNARFQAQAATDSHGSMVAGIIAGSGRNGDVRGVAPDARLLVARYDDGSGDGEDSSSRATRHAVDAGARIINQSFGPPPYPRLRDDDGELNSEHAVLGQHIIEFDSRRNTLQKYDAEAVSYAASKDVLVVVAAGNEFGEQPVASLNPSGNGMLPLITPENTRRGLYRFVDASAPDHDADDPETYTYIDPDDARVSGLDYSPLKSSVIAVVATDRDNNITRYSNRCGDAWQWCIAAPGGDQDAEDEGGGSAGNSYRVIGDGGERARRVAGTSGAAPHVAGAAAIVRGAFPFLTAAQTQETLLTTANDTGRLSDRRTYGRGLLDVERASRGPGAFGAEGFGRFFDVDTQGHDGVFSNDIKGPGGLVKRGAGTLELSGANTFNGDTIVAGGTLKVTGSTAASKLNVRPGATLTGSGTVGATAADGIVVPGGAGGRVLTVAGDFTLGPQGVIRSTLAGDGTLDRLAVVGSASLNGGTLQVNGVNSSLLGRQFTLIDTGQGASGNFDRVQGDAAPLFSSISTSVQDRRLTVSVGRNPGGFGAVAANANQRAAGKAADTLRAGNPVFERLFNATDADTARRTLAPLAGDIHPSVNGMLAAQQAQTRAILLDRAAPPRAGAADANGGAGAWGEYLNQRGNLAGDGNAAGLRRGGSGLIFGADTAVSPATRLGGALSFGNASVNTRGTGAGQRAGIGGASVSAYGSTEAGAANLRYGATLGMHDVKTRRDTGFGRANAKYRTGAAQVFGVAGLPYAIGDAVVEPYAGLAYDHARSGSFKESGAGAANLRGSRAAQGNLSSTLGVRAHTAWDLGKDGKLGVHGQAGWQHAYGNVTPATRMRLGDSAAFTTLGLPRSRDTLLVNAGATWHYTRDGSASLGYGGAFGDRGTDHSVRLNLGWRF</sequence>
<protein>
    <recommendedName>
        <fullName evidence="9">Autotransporter domain-containing protein</fullName>
    </recommendedName>
</protein>
<dbReference type="PRINTS" id="PR00723">
    <property type="entry name" value="SUBTILISIN"/>
</dbReference>
<dbReference type="OrthoDB" id="5760545at2"/>
<dbReference type="PROSITE" id="PS51892">
    <property type="entry name" value="SUBTILASE"/>
    <property type="match status" value="1"/>
</dbReference>
<dbReference type="CDD" id="cd04848">
    <property type="entry name" value="Peptidases_S8_Autotransporter_serine_protease_like"/>
    <property type="match status" value="1"/>
</dbReference>
<dbReference type="NCBIfam" id="TIGR01414">
    <property type="entry name" value="autotrans_barl"/>
    <property type="match status" value="1"/>
</dbReference>
<accession>A0A261S933</accession>
<feature type="active site" description="Charge relay system" evidence="6 7">
    <location>
        <position position="72"/>
    </location>
</feature>
<evidence type="ECO:0000256" key="7">
    <source>
        <dbReference type="PROSITE-ProRule" id="PRU01240"/>
    </source>
</evidence>
<dbReference type="Pfam" id="PF00082">
    <property type="entry name" value="Peptidase_S8"/>
    <property type="match status" value="1"/>
</dbReference>
<evidence type="ECO:0000256" key="3">
    <source>
        <dbReference type="ARBA" id="ARBA00022729"/>
    </source>
</evidence>
<dbReference type="Gene3D" id="3.40.50.200">
    <property type="entry name" value="Peptidase S8/S53 domain"/>
    <property type="match status" value="1"/>
</dbReference>
<dbReference type="InterPro" id="IPR023827">
    <property type="entry name" value="Peptidase_S8_Asp-AS"/>
</dbReference>
<dbReference type="SMART" id="SM00869">
    <property type="entry name" value="Autotransporter"/>
    <property type="match status" value="1"/>
</dbReference>
<dbReference type="SUPFAM" id="SSF103515">
    <property type="entry name" value="Autotransporter"/>
    <property type="match status" value="1"/>
</dbReference>
<keyword evidence="2 7" id="KW-0645">Protease</keyword>
<dbReference type="PROSITE" id="PS00138">
    <property type="entry name" value="SUBTILASE_SER"/>
    <property type="match status" value="1"/>
</dbReference>
<evidence type="ECO:0000259" key="9">
    <source>
        <dbReference type="PROSITE" id="PS51208"/>
    </source>
</evidence>
<dbReference type="InterPro" id="IPR011050">
    <property type="entry name" value="Pectin_lyase_fold/virulence"/>
</dbReference>
<keyword evidence="5 7" id="KW-0720">Serine protease</keyword>
<evidence type="ECO:0000256" key="4">
    <source>
        <dbReference type="ARBA" id="ARBA00022801"/>
    </source>
</evidence>
<comment type="similarity">
    <text evidence="1 7">Belongs to the peptidase S8 family.</text>
</comment>
<name>A0A261S933_9BORD</name>
<dbReference type="EMBL" id="NEVM01000002">
    <property type="protein sequence ID" value="OZI33894.1"/>
    <property type="molecule type" value="Genomic_DNA"/>
</dbReference>
<dbReference type="SUPFAM" id="SSF51126">
    <property type="entry name" value="Pectin lyase-like"/>
    <property type="match status" value="1"/>
</dbReference>
<dbReference type="Pfam" id="PF03797">
    <property type="entry name" value="Autotransporter"/>
    <property type="match status" value="1"/>
</dbReference>
<dbReference type="PANTHER" id="PTHR43806">
    <property type="entry name" value="PEPTIDASE S8"/>
    <property type="match status" value="1"/>
</dbReference>
<dbReference type="GO" id="GO:0004252">
    <property type="term" value="F:serine-type endopeptidase activity"/>
    <property type="evidence" value="ECO:0007669"/>
    <property type="project" value="UniProtKB-UniRule"/>
</dbReference>
<evidence type="ECO:0000313" key="11">
    <source>
        <dbReference type="Proteomes" id="UP000216020"/>
    </source>
</evidence>
<evidence type="ECO:0000256" key="8">
    <source>
        <dbReference type="SAM" id="SignalP"/>
    </source>
</evidence>
<reference evidence="11" key="1">
    <citation type="submission" date="2017-05" db="EMBL/GenBank/DDBJ databases">
        <title>Complete and WGS of Bordetella genogroups.</title>
        <authorList>
            <person name="Spilker T."/>
            <person name="Lipuma J."/>
        </authorList>
    </citation>
    <scope>NUCLEOTIDE SEQUENCE [LARGE SCALE GENOMIC DNA]</scope>
    <source>
        <strain evidence="11">AU16122</strain>
    </source>
</reference>
<dbReference type="RefSeq" id="WP_094852902.1">
    <property type="nucleotide sequence ID" value="NZ_NEVM01000002.1"/>
</dbReference>
<dbReference type="InterPro" id="IPR013425">
    <property type="entry name" value="Autotrns_rpt"/>
</dbReference>
<evidence type="ECO:0000256" key="1">
    <source>
        <dbReference type="ARBA" id="ARBA00011073"/>
    </source>
</evidence>
<evidence type="ECO:0000313" key="10">
    <source>
        <dbReference type="EMBL" id="OZI33894.1"/>
    </source>
</evidence>
<dbReference type="Proteomes" id="UP000216020">
    <property type="component" value="Unassembled WGS sequence"/>
</dbReference>
<dbReference type="Pfam" id="PF12951">
    <property type="entry name" value="PATR"/>
    <property type="match status" value="1"/>
</dbReference>
<gene>
    <name evidence="10" type="ORF">CAL29_09955</name>
</gene>
<dbReference type="SUPFAM" id="SSF52743">
    <property type="entry name" value="Subtilisin-like"/>
    <property type="match status" value="1"/>
</dbReference>
<dbReference type="InterPro" id="IPR022398">
    <property type="entry name" value="Peptidase_S8_His-AS"/>
</dbReference>
<dbReference type="PROSITE" id="PS51208">
    <property type="entry name" value="AUTOTRANSPORTER"/>
    <property type="match status" value="1"/>
</dbReference>
<evidence type="ECO:0000256" key="6">
    <source>
        <dbReference type="PIRSR" id="PIRSR615500-1"/>
    </source>
</evidence>
<dbReference type="InterPro" id="IPR034061">
    <property type="entry name" value="Peptidases_S8_Autotransporter"/>
</dbReference>